<proteinExistence type="predicted"/>
<sequence>MKLFIPDIKLRDEILSENIKIKILWYLGWVVELGLI</sequence>
<dbReference type="AlphaFoldDB" id="N9E9P6"/>
<name>N9E9P6_9GAMM</name>
<dbReference type="EMBL" id="APQL01000005">
    <property type="protein sequence ID" value="ENW06957.1"/>
    <property type="molecule type" value="Genomic_DNA"/>
</dbReference>
<reference evidence="1 2" key="1">
    <citation type="submission" date="2013-02" db="EMBL/GenBank/DDBJ databases">
        <title>The Genome Sequence of Acinetobacter beijerinckii CIP 110307.</title>
        <authorList>
            <consortium name="The Broad Institute Genome Sequencing Platform"/>
            <consortium name="The Broad Institute Genome Sequencing Center for Infectious Disease"/>
            <person name="Cerqueira G."/>
            <person name="Feldgarden M."/>
            <person name="Courvalin P."/>
            <person name="Perichon B."/>
            <person name="Grillot-Courvalin C."/>
            <person name="Clermont D."/>
            <person name="Rocha E."/>
            <person name="Yoon E.-J."/>
            <person name="Nemec A."/>
            <person name="Walker B."/>
            <person name="Young S.K."/>
            <person name="Zeng Q."/>
            <person name="Gargeya S."/>
            <person name="Fitzgerald M."/>
            <person name="Haas B."/>
            <person name="Abouelleil A."/>
            <person name="Alvarado L."/>
            <person name="Arachchi H.M."/>
            <person name="Berlin A.M."/>
            <person name="Chapman S.B."/>
            <person name="Dewar J."/>
            <person name="Goldberg J."/>
            <person name="Griggs A."/>
            <person name="Gujja S."/>
            <person name="Hansen M."/>
            <person name="Howarth C."/>
            <person name="Imamovic A."/>
            <person name="Larimer J."/>
            <person name="McCowan C."/>
            <person name="Murphy C."/>
            <person name="Neiman D."/>
            <person name="Pearson M."/>
            <person name="Priest M."/>
            <person name="Roberts A."/>
            <person name="Saif S."/>
            <person name="Shea T."/>
            <person name="Sisk P."/>
            <person name="Sykes S."/>
            <person name="Wortman J."/>
            <person name="Nusbaum C."/>
            <person name="Birren B."/>
        </authorList>
    </citation>
    <scope>NUCLEOTIDE SEQUENCE [LARGE SCALE GENOMIC DNA]</scope>
    <source>
        <strain evidence="1 2">CIP 110307</strain>
    </source>
</reference>
<accession>N9E9P6</accession>
<organism evidence="1 2">
    <name type="scientific">Acinetobacter beijerinckii CIP 110307</name>
    <dbReference type="NCBI Taxonomy" id="1217648"/>
    <lineage>
        <taxon>Bacteria</taxon>
        <taxon>Pseudomonadati</taxon>
        <taxon>Pseudomonadota</taxon>
        <taxon>Gammaproteobacteria</taxon>
        <taxon>Moraxellales</taxon>
        <taxon>Moraxellaceae</taxon>
        <taxon>Acinetobacter</taxon>
    </lineage>
</organism>
<dbReference type="HOGENOM" id="CLU_3354010_0_0_6"/>
<gene>
    <name evidence="1" type="ORF">F933_01417</name>
</gene>
<keyword evidence="2" id="KW-1185">Reference proteome</keyword>
<dbReference type="Proteomes" id="UP000017670">
    <property type="component" value="Unassembled WGS sequence"/>
</dbReference>
<comment type="caution">
    <text evidence="1">The sequence shown here is derived from an EMBL/GenBank/DDBJ whole genome shotgun (WGS) entry which is preliminary data.</text>
</comment>
<evidence type="ECO:0000313" key="1">
    <source>
        <dbReference type="EMBL" id="ENW06957.1"/>
    </source>
</evidence>
<evidence type="ECO:0000313" key="2">
    <source>
        <dbReference type="Proteomes" id="UP000017670"/>
    </source>
</evidence>
<protein>
    <submittedName>
        <fullName evidence="1">Uncharacterized protein</fullName>
    </submittedName>
</protein>